<dbReference type="AlphaFoldDB" id="A0A4R2GK25"/>
<dbReference type="OrthoDB" id="1116560at2"/>
<protein>
    <submittedName>
        <fullName evidence="1">Uncharacterized protein</fullName>
    </submittedName>
</protein>
<dbReference type="Proteomes" id="UP000295221">
    <property type="component" value="Unassembled WGS sequence"/>
</dbReference>
<evidence type="ECO:0000313" key="2">
    <source>
        <dbReference type="Proteomes" id="UP000295221"/>
    </source>
</evidence>
<gene>
    <name evidence="1" type="ORF">EV194_104125</name>
</gene>
<organism evidence="1 2">
    <name type="scientific">Natronoflexus pectinivorans</name>
    <dbReference type="NCBI Taxonomy" id="682526"/>
    <lineage>
        <taxon>Bacteria</taxon>
        <taxon>Pseudomonadati</taxon>
        <taxon>Bacteroidota</taxon>
        <taxon>Bacteroidia</taxon>
        <taxon>Marinilabiliales</taxon>
        <taxon>Marinilabiliaceae</taxon>
        <taxon>Natronoflexus</taxon>
    </lineage>
</organism>
<keyword evidence="2" id="KW-1185">Reference proteome</keyword>
<reference evidence="1 2" key="1">
    <citation type="submission" date="2019-03" db="EMBL/GenBank/DDBJ databases">
        <title>Genomic Encyclopedia of Type Strains, Phase IV (KMG-IV): sequencing the most valuable type-strain genomes for metagenomic binning, comparative biology and taxonomic classification.</title>
        <authorList>
            <person name="Goeker M."/>
        </authorList>
    </citation>
    <scope>NUCLEOTIDE SEQUENCE [LARGE SCALE GENOMIC DNA]</scope>
    <source>
        <strain evidence="1 2">DSM 24179</strain>
    </source>
</reference>
<dbReference type="RefSeq" id="WP_132433398.1">
    <property type="nucleotide sequence ID" value="NZ_SLWK01000004.1"/>
</dbReference>
<dbReference type="EMBL" id="SLWK01000004">
    <property type="protein sequence ID" value="TCO08814.1"/>
    <property type="molecule type" value="Genomic_DNA"/>
</dbReference>
<evidence type="ECO:0000313" key="1">
    <source>
        <dbReference type="EMBL" id="TCO08814.1"/>
    </source>
</evidence>
<accession>A0A4R2GK25</accession>
<sequence length="549" mass="62560">MIKYRIKWMALCCMLALLQYGCKQDDIYVNLDNSEDNREVGLAGPFAKIGFNLADFLDDIDEDILHIGEDGLISLRYREEVYIDWKELVKLNDVDATWDYFSLRSTSLKSDNSIEFSQKVQMNHRGDVRYDSLTLNQGLLDLHLVIPTGEAGQIEISIPEVQNGNGDGLTFSHIVTPESNHFSVSDYSLANHEIHFNQDPDMVPGEEFSYINVITSFTPDNPDAEIENIDLTFSLTGMQPEITFGYFGVQESEELNASLTFDAFEELDLVDEIEFGDFILNVEVENSIGVPFYVRANNVRFYKEDQTDPDQYDWLLDLFNGDELTMQVNAAVYGPPVQPRISALSPYINKANSNIIEIGNGYPVKMLCDLFATSNPDDDGKQNFMGIIDQLRADLIIEIPMWFRTEKYARKDTIEFDFLDIIGDDEEEVRRMKEVNLYFDFTSWLPLNASVEAWVVDIDGNRISTLISPSTVIPAAMVNEELRVLDSVKESFKISVNRDQINKFIDDKAMEIILETTLATPENGTVFIKLFEDARLETVFNFDLEGQIP</sequence>
<comment type="caution">
    <text evidence="1">The sequence shown here is derived from an EMBL/GenBank/DDBJ whole genome shotgun (WGS) entry which is preliminary data.</text>
</comment>
<name>A0A4R2GK25_9BACT</name>
<proteinExistence type="predicted"/>